<dbReference type="RefSeq" id="WP_065247320.1">
    <property type="nucleotide sequence ID" value="NZ_CP012117.1"/>
</dbReference>
<dbReference type="EMBL" id="CP012117">
    <property type="protein sequence ID" value="ANP26996.1"/>
    <property type="molecule type" value="Genomic_DNA"/>
</dbReference>
<keyword evidence="1" id="KW-0175">Coiled coil</keyword>
<evidence type="ECO:0000313" key="2">
    <source>
        <dbReference type="EMBL" id="ANP26996.1"/>
    </source>
</evidence>
<sequence length="194" mass="21915">MIKVQKAETELDRAREAVTSWEKALEAAKTAQAKAETAAPPEVDQIDAYGTALAEASAKTRAAENGLKQAKAHVIDALKGVVEAHLVEDKRTLVEVRKKKNTHEKAVQKLLKQLTDLDAAEYRPYYPDISPGSSVTSYVNSRLDMMERDISYREKRIEQLEMFLDGRKNRESGLNDQPQYLKDWVYAVYEAEQS</sequence>
<evidence type="ECO:0000313" key="3">
    <source>
        <dbReference type="Proteomes" id="UP000092596"/>
    </source>
</evidence>
<proteinExistence type="predicted"/>
<dbReference type="Proteomes" id="UP000092596">
    <property type="component" value="Chromosome"/>
</dbReference>
<feature type="coiled-coil region" evidence="1">
    <location>
        <begin position="93"/>
        <end position="120"/>
    </location>
</feature>
<feature type="coiled-coil region" evidence="1">
    <location>
        <begin position="4"/>
        <end position="31"/>
    </location>
</feature>
<organism evidence="2 3">
    <name type="scientific">Dermabacter vaginalis</name>
    <dbReference type="NCBI Taxonomy" id="1630135"/>
    <lineage>
        <taxon>Bacteria</taxon>
        <taxon>Bacillati</taxon>
        <taxon>Actinomycetota</taxon>
        <taxon>Actinomycetes</taxon>
        <taxon>Micrococcales</taxon>
        <taxon>Dermabacteraceae</taxon>
        <taxon>Dermabacter</taxon>
    </lineage>
</organism>
<dbReference type="STRING" id="1630135.DAD186_04410"/>
<dbReference type="KEGG" id="dva:DAD186_04410"/>
<gene>
    <name evidence="2" type="ORF">DAD186_04410</name>
</gene>
<dbReference type="AlphaFoldDB" id="A0A1B0ZGB7"/>
<reference evidence="2 3" key="1">
    <citation type="submission" date="2015-06" db="EMBL/GenBank/DDBJ databases">
        <title>Investigation of pathophysiology for high-risk pregnancy and development of treatment modality based on it.</title>
        <authorList>
            <person name="Kim B.-C."/>
            <person name="Lim S."/>
        </authorList>
    </citation>
    <scope>NUCLEOTIDE SEQUENCE [LARGE SCALE GENOMIC DNA]</scope>
    <source>
        <strain evidence="2 3">AD1-86</strain>
    </source>
</reference>
<accession>A0A1B0ZGB7</accession>
<evidence type="ECO:0000256" key="1">
    <source>
        <dbReference type="SAM" id="Coils"/>
    </source>
</evidence>
<protein>
    <submittedName>
        <fullName evidence="2">Uncharacterized protein</fullName>
    </submittedName>
</protein>
<name>A0A1B0ZGB7_9MICO</name>